<evidence type="ECO:0000256" key="1">
    <source>
        <dbReference type="SAM" id="MobiDB-lite"/>
    </source>
</evidence>
<organism evidence="3 4">
    <name type="scientific">Streptomyces neyagawaensis</name>
    <dbReference type="NCBI Taxonomy" id="42238"/>
    <lineage>
        <taxon>Bacteria</taxon>
        <taxon>Bacillati</taxon>
        <taxon>Actinomycetota</taxon>
        <taxon>Actinomycetes</taxon>
        <taxon>Kitasatosporales</taxon>
        <taxon>Streptomycetaceae</taxon>
        <taxon>Streptomyces</taxon>
    </lineage>
</organism>
<dbReference type="Gene3D" id="1.10.510.10">
    <property type="entry name" value="Transferase(Phosphotransferase) domain 1"/>
    <property type="match status" value="1"/>
</dbReference>
<accession>A0ABV3ARV5</accession>
<dbReference type="InterPro" id="IPR007822">
    <property type="entry name" value="LANC-like"/>
</dbReference>
<feature type="domain" description="Protein kinase" evidence="2">
    <location>
        <begin position="226"/>
        <end position="535"/>
    </location>
</feature>
<dbReference type="Pfam" id="PF25816">
    <property type="entry name" value="RamC_N"/>
    <property type="match status" value="1"/>
</dbReference>
<evidence type="ECO:0000313" key="4">
    <source>
        <dbReference type="Proteomes" id="UP001551189"/>
    </source>
</evidence>
<name>A0ABV3ARV5_9ACTN</name>
<dbReference type="CDD" id="cd04791">
    <property type="entry name" value="LanC_SerThrkinase"/>
    <property type="match status" value="1"/>
</dbReference>
<dbReference type="RefSeq" id="WP_359690219.1">
    <property type="nucleotide sequence ID" value="NZ_JBEYXT010000006.1"/>
</dbReference>
<dbReference type="InterPro" id="IPR053524">
    <property type="entry name" value="Aerial_hyphae_peptide-synth"/>
</dbReference>
<dbReference type="SUPFAM" id="SSF56112">
    <property type="entry name" value="Protein kinase-like (PK-like)"/>
    <property type="match status" value="1"/>
</dbReference>
<protein>
    <submittedName>
        <fullName evidence="3">Class III lanthionine synthetase LanKC</fullName>
    </submittedName>
</protein>
<feature type="compositionally biased region" description="Low complexity" evidence="1">
    <location>
        <begin position="470"/>
        <end position="489"/>
    </location>
</feature>
<comment type="caution">
    <text evidence="3">The sequence shown here is derived from an EMBL/GenBank/DDBJ whole genome shotgun (WGS) entry which is preliminary data.</text>
</comment>
<dbReference type="InterPro" id="IPR011009">
    <property type="entry name" value="Kinase-like_dom_sf"/>
</dbReference>
<dbReference type="NCBIfam" id="NF038151">
    <property type="entry name" value="lanthi_synth_III"/>
    <property type="match status" value="1"/>
</dbReference>
<dbReference type="EMBL" id="JBEYXT010000006">
    <property type="protein sequence ID" value="MEU6799918.1"/>
    <property type="molecule type" value="Genomic_DNA"/>
</dbReference>
<evidence type="ECO:0000313" key="3">
    <source>
        <dbReference type="EMBL" id="MEU6799918.1"/>
    </source>
</evidence>
<sequence length="883" mass="95820">MDKRYELYCLTDPRFYDTPTSRTRMRDGFRQTRDPLPDPWFRQELGDWLVCRPTDVDLPPQGWKIHVSACPDNAQAILDAVGDYCVPRRIPFKFLPNVDVLFLANMKYAHRGSSGKFVTIYPRDEAQCERTLTELDAVLGGRPGPYILSDLRWGAGPLYVRYGAFDDRYCVSDAGVVEQAVEDPSGRLVPDVRGPTFRVPEWVRLPEFLEPHLAESRRTTVTDLPYRIEKALHFSNGGGLYAGVDTRDGQRVVLKEARPHAGLTPDGADAVTRLERERAALERLRGLPCVPALRDHFELGGHHFLVEDFIEGTPLHDLFVERSPLAALDPDPGAFAEYTSWALDIVRQVEDAVAAVHERGVVIGDVHTYNVLVRPDGGAVLIDFEGAADVERASHQVLAAPGFVAPSGATGFDIDRYALACLRLCLFMPLTGLIELDRGKAAQLAREAARLFPVPRPFLDEAVRTITGDGGTTARTITGATAGTTTGADAEPRLEPDHSGWLRARESIAGAVLAAATPERHDRLFPGDIEQFAFPGGGLDVAHGAAGVLYALDVTGAGRHPDHEEWLIRHALQSERGTHLGFYDGLHGIAYVLAHLGHHEEAVKILDMCQGERWDALALDLKGGLSGIGLTLLHFATTTGDSAYRDAAHRVADLVADRLGPADGVPETSGGTHPRAGLLYGSSGPALLFLRLYEQGGDPAHLELAATALRQDLRRCVVRAEGSMEVDEGYRTMPYLADGSVGIGMVLDDYLTHRADDGFATASAAIRRAAQANFYVEPGLFDGVAGMILHLSRAHPPGTAAARDPVIAGHVRRLARHACLLDGRLAFPGDQLMRLSMDLATGGAGVLLALGAAFHTRPTGLPFLTPDGAAHDLPFAIHTPERR</sequence>
<dbReference type="Gene3D" id="1.50.10.20">
    <property type="match status" value="1"/>
</dbReference>
<dbReference type="InterPro" id="IPR000719">
    <property type="entry name" value="Prot_kinase_dom"/>
</dbReference>
<dbReference type="PROSITE" id="PS50011">
    <property type="entry name" value="PROTEIN_KINASE_DOM"/>
    <property type="match status" value="1"/>
</dbReference>
<dbReference type="SMART" id="SM01260">
    <property type="entry name" value="LANC_like"/>
    <property type="match status" value="1"/>
</dbReference>
<dbReference type="Pfam" id="PF05147">
    <property type="entry name" value="LANC_like"/>
    <property type="match status" value="1"/>
</dbReference>
<proteinExistence type="predicted"/>
<dbReference type="SMART" id="SM00220">
    <property type="entry name" value="S_TKc"/>
    <property type="match status" value="1"/>
</dbReference>
<dbReference type="InterPro" id="IPR057929">
    <property type="entry name" value="RamC_N"/>
</dbReference>
<evidence type="ECO:0000259" key="2">
    <source>
        <dbReference type="PROSITE" id="PS50011"/>
    </source>
</evidence>
<dbReference type="Proteomes" id="UP001551189">
    <property type="component" value="Unassembled WGS sequence"/>
</dbReference>
<keyword evidence="4" id="KW-1185">Reference proteome</keyword>
<dbReference type="InterPro" id="IPR058053">
    <property type="entry name" value="RamC_C"/>
</dbReference>
<dbReference type="SUPFAM" id="SSF158745">
    <property type="entry name" value="LanC-like"/>
    <property type="match status" value="1"/>
</dbReference>
<feature type="region of interest" description="Disordered" evidence="1">
    <location>
        <begin position="470"/>
        <end position="494"/>
    </location>
</feature>
<dbReference type="Pfam" id="PF00069">
    <property type="entry name" value="Pkinase"/>
    <property type="match status" value="1"/>
</dbReference>
<gene>
    <name evidence="3" type="primary">lanKC</name>
    <name evidence="3" type="ORF">ABZ931_02690</name>
</gene>
<reference evidence="3 4" key="1">
    <citation type="submission" date="2024-06" db="EMBL/GenBank/DDBJ databases">
        <title>The Natural Products Discovery Center: Release of the First 8490 Sequenced Strains for Exploring Actinobacteria Biosynthetic Diversity.</title>
        <authorList>
            <person name="Kalkreuter E."/>
            <person name="Kautsar S.A."/>
            <person name="Yang D."/>
            <person name="Bader C.D."/>
            <person name="Teijaro C.N."/>
            <person name="Fluegel L."/>
            <person name="Davis C.M."/>
            <person name="Simpson J.R."/>
            <person name="Lauterbach L."/>
            <person name="Steele A.D."/>
            <person name="Gui C."/>
            <person name="Meng S."/>
            <person name="Li G."/>
            <person name="Viehrig K."/>
            <person name="Ye F."/>
            <person name="Su P."/>
            <person name="Kiefer A.F."/>
            <person name="Nichols A."/>
            <person name="Cepeda A.J."/>
            <person name="Yan W."/>
            <person name="Fan B."/>
            <person name="Jiang Y."/>
            <person name="Adhikari A."/>
            <person name="Zheng C.-J."/>
            <person name="Schuster L."/>
            <person name="Cowan T.M."/>
            <person name="Smanski M.J."/>
            <person name="Chevrette M.G."/>
            <person name="De Carvalho L.P.S."/>
            <person name="Shen B."/>
        </authorList>
    </citation>
    <scope>NUCLEOTIDE SEQUENCE [LARGE SCALE GENOMIC DNA]</scope>
    <source>
        <strain evidence="3 4">NPDC046851</strain>
    </source>
</reference>